<feature type="domain" description="Calponin-homology (CH)" evidence="4">
    <location>
        <begin position="276"/>
        <end position="387"/>
    </location>
</feature>
<dbReference type="Pfam" id="PF00612">
    <property type="entry name" value="IQ"/>
    <property type="match status" value="1"/>
</dbReference>
<dbReference type="Pfam" id="PF03836">
    <property type="entry name" value="RasGAP_C"/>
    <property type="match status" value="1"/>
</dbReference>
<feature type="region of interest" description="Disordered" evidence="2">
    <location>
        <begin position="101"/>
        <end position="156"/>
    </location>
</feature>
<feature type="coiled-coil region" evidence="1">
    <location>
        <begin position="890"/>
        <end position="940"/>
    </location>
</feature>
<protein>
    <recommendedName>
        <fullName evidence="7">Ras GTPase activating protein</fullName>
    </recommendedName>
</protein>
<name>A0AAN6UGV0_9PEZI</name>
<dbReference type="SUPFAM" id="SSF48350">
    <property type="entry name" value="GTPase activation domain, GAP"/>
    <property type="match status" value="1"/>
</dbReference>
<feature type="region of interest" description="Disordered" evidence="2">
    <location>
        <begin position="225"/>
        <end position="257"/>
    </location>
</feature>
<dbReference type="CDD" id="cd05127">
    <property type="entry name" value="RasGAP_IQGAP_like"/>
    <property type="match status" value="1"/>
</dbReference>
<feature type="compositionally biased region" description="Pro residues" evidence="2">
    <location>
        <begin position="103"/>
        <end position="116"/>
    </location>
</feature>
<gene>
    <name evidence="5" type="ORF">BT67DRAFT_81421</name>
</gene>
<evidence type="ECO:0000313" key="6">
    <source>
        <dbReference type="Proteomes" id="UP001304895"/>
    </source>
</evidence>
<dbReference type="GO" id="GO:0005516">
    <property type="term" value="F:calmodulin binding"/>
    <property type="evidence" value="ECO:0007669"/>
    <property type="project" value="TreeGrafter"/>
</dbReference>
<keyword evidence="6" id="KW-1185">Reference proteome</keyword>
<dbReference type="GO" id="GO:0005096">
    <property type="term" value="F:GTPase activator activity"/>
    <property type="evidence" value="ECO:0007669"/>
    <property type="project" value="TreeGrafter"/>
</dbReference>
<dbReference type="SMART" id="SM00323">
    <property type="entry name" value="RasGAP"/>
    <property type="match status" value="1"/>
</dbReference>
<dbReference type="PROSITE" id="PS50096">
    <property type="entry name" value="IQ"/>
    <property type="match status" value="8"/>
</dbReference>
<evidence type="ECO:0000259" key="3">
    <source>
        <dbReference type="PROSITE" id="PS50018"/>
    </source>
</evidence>
<feature type="compositionally biased region" description="Basic and acidic residues" evidence="2">
    <location>
        <begin position="118"/>
        <end position="127"/>
    </location>
</feature>
<dbReference type="InterPro" id="IPR008936">
    <property type="entry name" value="Rho_GTPase_activation_prot"/>
</dbReference>
<dbReference type="EMBL" id="MU853417">
    <property type="protein sequence ID" value="KAK4132568.1"/>
    <property type="molecule type" value="Genomic_DNA"/>
</dbReference>
<dbReference type="InterPro" id="IPR036872">
    <property type="entry name" value="CH_dom_sf"/>
</dbReference>
<dbReference type="PANTHER" id="PTHR14149:SF14">
    <property type="entry name" value="CALPONIN-HOMOLOGY (CH) DOMAIN-CONTAINING PROTEIN"/>
    <property type="match status" value="1"/>
</dbReference>
<proteinExistence type="predicted"/>
<evidence type="ECO:0000256" key="1">
    <source>
        <dbReference type="SAM" id="Coils"/>
    </source>
</evidence>
<dbReference type="Gene3D" id="1.10.506.10">
    <property type="entry name" value="GTPase Activation - p120gap, domain 1"/>
    <property type="match status" value="1"/>
</dbReference>
<feature type="region of interest" description="Disordered" evidence="2">
    <location>
        <begin position="169"/>
        <end position="195"/>
    </location>
</feature>
<organism evidence="5 6">
    <name type="scientific">Trichocladium antarcticum</name>
    <dbReference type="NCBI Taxonomy" id="1450529"/>
    <lineage>
        <taxon>Eukaryota</taxon>
        <taxon>Fungi</taxon>
        <taxon>Dikarya</taxon>
        <taxon>Ascomycota</taxon>
        <taxon>Pezizomycotina</taxon>
        <taxon>Sordariomycetes</taxon>
        <taxon>Sordariomycetidae</taxon>
        <taxon>Sordariales</taxon>
        <taxon>Chaetomiaceae</taxon>
        <taxon>Trichocladium</taxon>
    </lineage>
</organism>
<accession>A0AAN6UGV0</accession>
<dbReference type="GO" id="GO:0051015">
    <property type="term" value="F:actin filament binding"/>
    <property type="evidence" value="ECO:0007669"/>
    <property type="project" value="TreeGrafter"/>
</dbReference>
<dbReference type="Pfam" id="PF00307">
    <property type="entry name" value="CH"/>
    <property type="match status" value="1"/>
</dbReference>
<dbReference type="InterPro" id="IPR001936">
    <property type="entry name" value="RasGAP_dom"/>
</dbReference>
<dbReference type="InterPro" id="IPR000048">
    <property type="entry name" value="IQ_motif_EF-hand-BS"/>
</dbReference>
<dbReference type="SMART" id="SM00033">
    <property type="entry name" value="CH"/>
    <property type="match status" value="1"/>
</dbReference>
<keyword evidence="1" id="KW-0175">Coiled coil</keyword>
<dbReference type="Proteomes" id="UP001304895">
    <property type="component" value="Unassembled WGS sequence"/>
</dbReference>
<dbReference type="Pfam" id="PF00616">
    <property type="entry name" value="RasGAP"/>
    <property type="match status" value="1"/>
</dbReference>
<dbReference type="SUPFAM" id="SSF47576">
    <property type="entry name" value="Calponin-homology domain, CH-domain"/>
    <property type="match status" value="1"/>
</dbReference>
<sequence length="1842" mass="209476">MSSSYRPHPLRQSQTADNAPFRQPSNASSSASSGYSNTSSGTFEVSRTSMSSSPASVYSTRGHKRGQSEVVRRPPAYNSQTYPSTAMAVPENLYSAARQSLRPLPPVPRPTTPPRPASRHDRGHSVDIGRLSITNHAPTSPTPPTPPTPPLRTSGLRPVSMLLTRSDSVRRNSDAGPPPLIHAHTTPLTTPDLERLGRSSTNQLRALSKLAQIGTAEEFAITSPTQEVTGLRGRRRLQRTDKGGSNRPAQRTGGYGWEGRDWMDKQRQFLQAYEYLCHIGEAKEWIEDIIQRTIPPIVELEEALRNGVTLAEVVESLNPQRRFKIFHHPRLQFRHSDNIAIFFRYLDEVQLPDLFRFELIDLYEKKNIPKVIHCIHALSWLLFRKGIVDFRIGNLVGQLEFEHHELEAMQKGLDKLGTSMPSFGNMGADFGVVEEPPEPEETEEERIDRELAGHEAAMVDLQAQIRGAVLRMQLGETMQNLWESEDWLIDLQARIRGDFTRQIMGYRLEMRRFAIGLQSAARGFLARRLQTGKQAIWKSVEGDILKLQSLARASKARHEVQDQRSQLKLASGPIRGIQATARGFLLRSQTLAQQQDVKHTTAPVMGLQAAVRGLLLRTRLEEDRIELQSQARVIAGLQAASRAALMRGQVALQKETLQSFGPMWTTLQAATRAALTRNQISTQQGDLESPESMWETLQAAARGSLTRNRISLQQEVLESFGPMWETLQAAARGSLTRNRISLQQEALESFGPMWETLQAAARGSLTRNRISLQQEALESFGPMWETLQAAARGSLTRDRISLQQEALESSNPMWETLQAAARAVLTRNQVELQREALESLGPMWGTLQAACRGNLARDNVEALRAELLQHSPSLGLLQAHVRGGAVRREVSDKLETLEEAEDDISVLQSTIRGMLERNRLSELLGALEEEEDSITQLQSHIRGSLHRGQQHEFLDELEDNEPEVSSLQSLARAMLLRESVAKVLDELEEQEESIGEIQSAAKAFVVRAKFEEKKRHYNENMQKVVKIQSFVRAKLQGEAYKSLTSGKNPPVNAVKNFVHLLNDSDFDFNEEIEFERMRKTVGQQVRQNEMLEQYIDQLDIKIALLVKNKITLDEVVKHQHNFGGHASNILANSSIASVNQFDLKALNKGSRKKLESYQQLFFALQTQPQYLSRLFKRRREQGISEKEAKRTELLMMGLFGYAQKRREEYYLLKLIGRSIREEVESCSTLQDYLRANFFWARLFSNYTRSPRDRKYLRDLLGPLVRDNIVEDPELDLESDPMQIYRSAINNEELRTGQPSNRPLDVPRELAIKDPETKAVFIDHLRDLREICDQFLSALEDLLARMPYGLRFVCRQNFDALCQRFQRENQQRLLQVVTNWLWKFYLQPAVTAPENVGVVDKQLSPLQKRNLGEVAKVLGQIASGRQFGGDNIYLQPLNAFIAESIERLAHLTENLVAVPDAESTFDIDEFNDLYAKNKPTLYIKMTDIFAIHNIIAADLPSLCPNRDDILREILQDLGSAKHNESEMAAAGSPDIQLFLTPKSHELEDPEADMKALFMETKRCILYIIRVQTGANLLDILVKPILPEDEHKWRMLLRDEFSRGSNTRQAYSDANMVDVTTMSYYDLKRVALENVMRLEQMGRISRQNFYQDLLNAIAVDIRTKSRRRVQRQRELEGVRLTLGNLHEKAKYLEQQRKSYDDYIEQAMATLQNKKGKKRFLLPFTKQYNHQRELERSGRVPKFGSYKYSARALSDKGVLVAWQGLPERDWGQINLTISCDEVGVFSLEGSRGHIQIPGASALVPIEDLLQAQFEAHQFMGVFEGAARLNVNLLLHLLYKKFYRTQ</sequence>
<feature type="domain" description="Ras-GAP" evidence="3">
    <location>
        <begin position="1206"/>
        <end position="1422"/>
    </location>
</feature>
<evidence type="ECO:0000256" key="2">
    <source>
        <dbReference type="SAM" id="MobiDB-lite"/>
    </source>
</evidence>
<feature type="compositionally biased region" description="Low complexity" evidence="2">
    <location>
        <begin position="25"/>
        <end position="42"/>
    </location>
</feature>
<reference evidence="5" key="2">
    <citation type="submission" date="2023-05" db="EMBL/GenBank/DDBJ databases">
        <authorList>
            <consortium name="Lawrence Berkeley National Laboratory"/>
            <person name="Steindorff A."/>
            <person name="Hensen N."/>
            <person name="Bonometti L."/>
            <person name="Westerberg I."/>
            <person name="Brannstrom I.O."/>
            <person name="Guillou S."/>
            <person name="Cros-Aarteil S."/>
            <person name="Calhoun S."/>
            <person name="Haridas S."/>
            <person name="Kuo A."/>
            <person name="Mondo S."/>
            <person name="Pangilinan J."/>
            <person name="Riley R."/>
            <person name="Labutti K."/>
            <person name="Andreopoulos B."/>
            <person name="Lipzen A."/>
            <person name="Chen C."/>
            <person name="Yanf M."/>
            <person name="Daum C."/>
            <person name="Ng V."/>
            <person name="Clum A."/>
            <person name="Ohm R."/>
            <person name="Martin F."/>
            <person name="Silar P."/>
            <person name="Natvig D."/>
            <person name="Lalanne C."/>
            <person name="Gautier V."/>
            <person name="Ament-Velasquez S.L."/>
            <person name="Kruys A."/>
            <person name="Hutchinson M.I."/>
            <person name="Powell A.J."/>
            <person name="Barry K."/>
            <person name="Miller A.N."/>
            <person name="Grigoriev I.V."/>
            <person name="Debuchy R."/>
            <person name="Gladieux P."/>
            <person name="Thoren M.H."/>
            <person name="Johannesson H."/>
        </authorList>
    </citation>
    <scope>NUCLEOTIDE SEQUENCE</scope>
    <source>
        <strain evidence="5">CBS 123565</strain>
    </source>
</reference>
<evidence type="ECO:0008006" key="7">
    <source>
        <dbReference type="Google" id="ProtNLM"/>
    </source>
</evidence>
<feature type="compositionally biased region" description="Pro residues" evidence="2">
    <location>
        <begin position="140"/>
        <end position="150"/>
    </location>
</feature>
<evidence type="ECO:0000313" key="5">
    <source>
        <dbReference type="EMBL" id="KAK4132568.1"/>
    </source>
</evidence>
<evidence type="ECO:0000259" key="4">
    <source>
        <dbReference type="PROSITE" id="PS50021"/>
    </source>
</evidence>
<dbReference type="PANTHER" id="PTHR14149">
    <property type="entry name" value="RAS GTPASE-ACTIVATING PROTEIN WITH IQ MOTIF"/>
    <property type="match status" value="1"/>
</dbReference>
<dbReference type="InterPro" id="IPR001715">
    <property type="entry name" value="CH_dom"/>
</dbReference>
<dbReference type="PROSITE" id="PS50021">
    <property type="entry name" value="CH"/>
    <property type="match status" value="1"/>
</dbReference>
<feature type="compositionally biased region" description="Polar residues" evidence="2">
    <location>
        <begin position="1"/>
        <end position="17"/>
    </location>
</feature>
<dbReference type="Gene3D" id="1.10.418.10">
    <property type="entry name" value="Calponin-like domain"/>
    <property type="match status" value="1"/>
</dbReference>
<dbReference type="SUPFAM" id="SSF143885">
    <property type="entry name" value="RGC domain-like"/>
    <property type="match status" value="1"/>
</dbReference>
<dbReference type="InterPro" id="IPR000593">
    <property type="entry name" value="RasGAP_C"/>
</dbReference>
<feature type="region of interest" description="Disordered" evidence="2">
    <location>
        <begin position="1"/>
        <end position="84"/>
    </location>
</feature>
<reference evidence="5" key="1">
    <citation type="journal article" date="2023" name="Mol. Phylogenet. Evol.">
        <title>Genome-scale phylogeny and comparative genomics of the fungal order Sordariales.</title>
        <authorList>
            <person name="Hensen N."/>
            <person name="Bonometti L."/>
            <person name="Westerberg I."/>
            <person name="Brannstrom I.O."/>
            <person name="Guillou S."/>
            <person name="Cros-Aarteil S."/>
            <person name="Calhoun S."/>
            <person name="Haridas S."/>
            <person name="Kuo A."/>
            <person name="Mondo S."/>
            <person name="Pangilinan J."/>
            <person name="Riley R."/>
            <person name="LaButti K."/>
            <person name="Andreopoulos B."/>
            <person name="Lipzen A."/>
            <person name="Chen C."/>
            <person name="Yan M."/>
            <person name="Daum C."/>
            <person name="Ng V."/>
            <person name="Clum A."/>
            <person name="Steindorff A."/>
            <person name="Ohm R.A."/>
            <person name="Martin F."/>
            <person name="Silar P."/>
            <person name="Natvig D.O."/>
            <person name="Lalanne C."/>
            <person name="Gautier V."/>
            <person name="Ament-Velasquez S.L."/>
            <person name="Kruys A."/>
            <person name="Hutchinson M.I."/>
            <person name="Powell A.J."/>
            <person name="Barry K."/>
            <person name="Miller A.N."/>
            <person name="Grigoriev I.V."/>
            <person name="Debuchy R."/>
            <person name="Gladieux P."/>
            <person name="Hiltunen Thoren M."/>
            <person name="Johannesson H."/>
        </authorList>
    </citation>
    <scope>NUCLEOTIDE SEQUENCE</scope>
    <source>
        <strain evidence="5">CBS 123565</strain>
    </source>
</reference>
<dbReference type="PROSITE" id="PS50018">
    <property type="entry name" value="RAS_GTPASE_ACTIV_2"/>
    <property type="match status" value="1"/>
</dbReference>
<comment type="caution">
    <text evidence="5">The sequence shown here is derived from an EMBL/GenBank/DDBJ whole genome shotgun (WGS) entry which is preliminary data.</text>
</comment>
<feature type="compositionally biased region" description="Polar residues" evidence="2">
    <location>
        <begin position="43"/>
        <end position="59"/>
    </location>
</feature>
<dbReference type="SMART" id="SM00015">
    <property type="entry name" value="IQ"/>
    <property type="match status" value="9"/>
</dbReference>
<feature type="coiled-coil region" evidence="1">
    <location>
        <begin position="970"/>
        <end position="1000"/>
    </location>
</feature>
<dbReference type="CDD" id="cd21206">
    <property type="entry name" value="CH_IQGAP"/>
    <property type="match status" value="1"/>
</dbReference>